<evidence type="ECO:0000259" key="2">
    <source>
        <dbReference type="PROSITE" id="PS51293"/>
    </source>
</evidence>
<feature type="region of interest" description="Disordered" evidence="1">
    <location>
        <begin position="430"/>
        <end position="580"/>
    </location>
</feature>
<dbReference type="InterPro" id="IPR017884">
    <property type="entry name" value="SANT_dom"/>
</dbReference>
<keyword evidence="4" id="KW-1185">Reference proteome</keyword>
<name>A0AAD6T1C0_9AGAR</name>
<evidence type="ECO:0000256" key="1">
    <source>
        <dbReference type="SAM" id="MobiDB-lite"/>
    </source>
</evidence>
<reference evidence="3" key="1">
    <citation type="submission" date="2023-03" db="EMBL/GenBank/DDBJ databases">
        <title>Massive genome expansion in bonnet fungi (Mycena s.s.) driven by repeated elements and novel gene families across ecological guilds.</title>
        <authorList>
            <consortium name="Lawrence Berkeley National Laboratory"/>
            <person name="Harder C.B."/>
            <person name="Miyauchi S."/>
            <person name="Viragh M."/>
            <person name="Kuo A."/>
            <person name="Thoen E."/>
            <person name="Andreopoulos B."/>
            <person name="Lu D."/>
            <person name="Skrede I."/>
            <person name="Drula E."/>
            <person name="Henrissat B."/>
            <person name="Morin E."/>
            <person name="Kohler A."/>
            <person name="Barry K."/>
            <person name="LaButti K."/>
            <person name="Morin E."/>
            <person name="Salamov A."/>
            <person name="Lipzen A."/>
            <person name="Mereny Z."/>
            <person name="Hegedus B."/>
            <person name="Baldrian P."/>
            <person name="Stursova M."/>
            <person name="Weitz H."/>
            <person name="Taylor A."/>
            <person name="Grigoriev I.V."/>
            <person name="Nagy L.G."/>
            <person name="Martin F."/>
            <person name="Kauserud H."/>
        </authorList>
    </citation>
    <scope>NUCLEOTIDE SEQUENCE</scope>
    <source>
        <strain evidence="3">CBHHK200</strain>
    </source>
</reference>
<dbReference type="CDD" id="cd00167">
    <property type="entry name" value="SANT"/>
    <property type="match status" value="1"/>
</dbReference>
<dbReference type="SMART" id="SM00717">
    <property type="entry name" value="SANT"/>
    <property type="match status" value="1"/>
</dbReference>
<feature type="compositionally biased region" description="Basic and acidic residues" evidence="1">
    <location>
        <begin position="80"/>
        <end position="101"/>
    </location>
</feature>
<organism evidence="3 4">
    <name type="scientific">Mycena alexandri</name>
    <dbReference type="NCBI Taxonomy" id="1745969"/>
    <lineage>
        <taxon>Eukaryota</taxon>
        <taxon>Fungi</taxon>
        <taxon>Dikarya</taxon>
        <taxon>Basidiomycota</taxon>
        <taxon>Agaricomycotina</taxon>
        <taxon>Agaricomycetes</taxon>
        <taxon>Agaricomycetidae</taxon>
        <taxon>Agaricales</taxon>
        <taxon>Marasmiineae</taxon>
        <taxon>Mycenaceae</taxon>
        <taxon>Mycena</taxon>
    </lineage>
</organism>
<dbReference type="PANTHER" id="PTHR13992:SF39">
    <property type="entry name" value="SMRTER, ISOFORM G"/>
    <property type="match status" value="1"/>
</dbReference>
<dbReference type="GO" id="GO:0032991">
    <property type="term" value="C:protein-containing complex"/>
    <property type="evidence" value="ECO:0007669"/>
    <property type="project" value="UniProtKB-ARBA"/>
</dbReference>
<feature type="compositionally biased region" description="Polar residues" evidence="1">
    <location>
        <begin position="215"/>
        <end position="231"/>
    </location>
</feature>
<accession>A0AAD6T1C0</accession>
<feature type="compositionally biased region" description="Basic and acidic residues" evidence="1">
    <location>
        <begin position="430"/>
        <end position="443"/>
    </location>
</feature>
<feature type="compositionally biased region" description="Basic residues" evidence="1">
    <location>
        <begin position="883"/>
        <end position="892"/>
    </location>
</feature>
<feature type="region of interest" description="Disordered" evidence="1">
    <location>
        <begin position="1"/>
        <end position="383"/>
    </location>
</feature>
<feature type="compositionally biased region" description="Pro residues" evidence="1">
    <location>
        <begin position="527"/>
        <end position="542"/>
    </location>
</feature>
<dbReference type="InterPro" id="IPR051571">
    <property type="entry name" value="N-CoR_corepressor"/>
</dbReference>
<dbReference type="GO" id="GO:0005654">
    <property type="term" value="C:nucleoplasm"/>
    <property type="evidence" value="ECO:0007669"/>
    <property type="project" value="UniProtKB-ARBA"/>
</dbReference>
<feature type="domain" description="SANT" evidence="2">
    <location>
        <begin position="820"/>
        <end position="871"/>
    </location>
</feature>
<feature type="region of interest" description="Disordered" evidence="1">
    <location>
        <begin position="880"/>
        <end position="971"/>
    </location>
</feature>
<dbReference type="SUPFAM" id="SSF46689">
    <property type="entry name" value="Homeodomain-like"/>
    <property type="match status" value="1"/>
</dbReference>
<feature type="compositionally biased region" description="Basic and acidic residues" evidence="1">
    <location>
        <begin position="166"/>
        <end position="175"/>
    </location>
</feature>
<feature type="compositionally biased region" description="Polar residues" evidence="1">
    <location>
        <begin position="337"/>
        <end position="349"/>
    </location>
</feature>
<dbReference type="EMBL" id="JARJCM010000034">
    <property type="protein sequence ID" value="KAJ7037894.1"/>
    <property type="molecule type" value="Genomic_DNA"/>
</dbReference>
<comment type="caution">
    <text evidence="3">The sequence shown here is derived from an EMBL/GenBank/DDBJ whole genome shotgun (WGS) entry which is preliminary data.</text>
</comment>
<dbReference type="GO" id="GO:0006357">
    <property type="term" value="P:regulation of transcription by RNA polymerase II"/>
    <property type="evidence" value="ECO:0007669"/>
    <property type="project" value="TreeGrafter"/>
</dbReference>
<dbReference type="AlphaFoldDB" id="A0AAD6T1C0"/>
<feature type="compositionally biased region" description="Low complexity" evidence="1">
    <location>
        <begin position="353"/>
        <end position="369"/>
    </location>
</feature>
<dbReference type="Gene3D" id="1.10.10.60">
    <property type="entry name" value="Homeodomain-like"/>
    <property type="match status" value="1"/>
</dbReference>
<feature type="region of interest" description="Disordered" evidence="1">
    <location>
        <begin position="726"/>
        <end position="750"/>
    </location>
</feature>
<dbReference type="InterPro" id="IPR009057">
    <property type="entry name" value="Homeodomain-like_sf"/>
</dbReference>
<dbReference type="InterPro" id="IPR001005">
    <property type="entry name" value="SANT/Myb"/>
</dbReference>
<feature type="compositionally biased region" description="Low complexity" evidence="1">
    <location>
        <begin position="311"/>
        <end position="331"/>
    </location>
</feature>
<feature type="compositionally biased region" description="Low complexity" evidence="1">
    <location>
        <begin position="240"/>
        <end position="262"/>
    </location>
</feature>
<protein>
    <recommendedName>
        <fullName evidence="2">SANT domain-containing protein</fullName>
    </recommendedName>
</protein>
<dbReference type="PANTHER" id="PTHR13992">
    <property type="entry name" value="NUCLEAR RECEPTOR CO-REPRESSOR RELATED NCOR"/>
    <property type="match status" value="1"/>
</dbReference>
<evidence type="ECO:0000313" key="3">
    <source>
        <dbReference type="EMBL" id="KAJ7037894.1"/>
    </source>
</evidence>
<gene>
    <name evidence="3" type="ORF">C8F04DRAFT_384857</name>
</gene>
<dbReference type="GO" id="GO:0000785">
    <property type="term" value="C:chromatin"/>
    <property type="evidence" value="ECO:0007669"/>
    <property type="project" value="TreeGrafter"/>
</dbReference>
<feature type="compositionally biased region" description="Low complexity" evidence="1">
    <location>
        <begin position="50"/>
        <end position="59"/>
    </location>
</feature>
<evidence type="ECO:0000313" key="4">
    <source>
        <dbReference type="Proteomes" id="UP001218188"/>
    </source>
</evidence>
<feature type="compositionally biased region" description="Pro residues" evidence="1">
    <location>
        <begin position="566"/>
        <end position="579"/>
    </location>
</feature>
<feature type="compositionally biased region" description="Basic and acidic residues" evidence="1">
    <location>
        <begin position="283"/>
        <end position="300"/>
    </location>
</feature>
<dbReference type="Pfam" id="PF00249">
    <property type="entry name" value="Myb_DNA-binding"/>
    <property type="match status" value="1"/>
</dbReference>
<sequence>MMSSGGYPFPAAAPNTNALRPRRASGGMPLSYDRPMVPLPRRSQSPGSLRRYAPYDDYPGPGPRSGPAYRDNYRPNAYRPDSRPYRSPSPDRRYNSPRDRSNSWQASGKAWSDGRALTLSPTSSAISRDRVRSNPIGSSRLFEPSDAWKQTQGDRPIPVQSPKSPSVERRGDRMRSFRGNSPPERTIRGRSPSYFARGDRYRPDQNLPENGNGRFDQNSYRPPYRQANTLRPTLGRYSPRRASSPNGSLSSSRSGRSTLASRSRTRSRSASRSASRSRSGDVTWERSPERGRRSISHADSDEPAGGRGTKSRSNSRSSIASSRESSSRHVSPATAPMLNTSSPAVNGQPTFIPASPRSSVASSRPASPVEFSNKAHEPSPIPGIHTARELHAATVNGRHDAVSESLQLRPESPFIIPGLRNTLQNVDVELPRPETRMDQRDDLSSAPLTAQRPEPQPEMGIKRTTKTAPTLPTWDVLPTIPDSPVIPDSPTLEVTPLPSLPIVEFASRPTEPAPRPVEPASRSVEPAPQPAEPVPMPVPERAPSPARQRSIPQRPISPAPLQKSFPPAPPQKSIPPPLPQRYITPPFIQRYISPPPPDIEYVFDDIPRMGDAKSIADALRTVIMARRLRDKQTREERVNPVLLENLSISTPSEFYATPKTQEQLIEEVSLQRASHGIDDPFLAAKSWLRARFDKRRITLNTKKEQLQAEYQSLHKRWRRHCDALSRQQARPVETPDNVPVSGRTTRRSAATLGDTVRSDLEMEQIIASLGYDEATDPNQLSTRNLAIIPDMISVTGETYYTFDDTNYLVENPSEYYAPYTGINDWTETEKELFLDKYAAFPKQFGAIASFLPNKTPSQCVDFYYLHKKKRIDFRRVVSQFAPNKRKRRRTGKQKGNGLLSDIRQHDAEVNGDADDSPSYTGRPTRGRRSIPENRKPSGRRHALQFEATTTATPTPEPEARPKRRRVAATSRSVLFQDDLDDDTDFRTASRRRRNGVANPGLLL</sequence>
<dbReference type="PROSITE" id="PS51293">
    <property type="entry name" value="SANT"/>
    <property type="match status" value="1"/>
</dbReference>
<proteinExistence type="predicted"/>
<dbReference type="Proteomes" id="UP001218188">
    <property type="component" value="Unassembled WGS sequence"/>
</dbReference>